<dbReference type="PROSITE" id="PS51007">
    <property type="entry name" value="CYTC"/>
    <property type="match status" value="1"/>
</dbReference>
<name>A0A9J7BYQ4_9BACT</name>
<dbReference type="Gene3D" id="1.10.760.10">
    <property type="entry name" value="Cytochrome c-like domain"/>
    <property type="match status" value="1"/>
</dbReference>
<feature type="signal peptide" evidence="6">
    <location>
        <begin position="1"/>
        <end position="17"/>
    </location>
</feature>
<evidence type="ECO:0000256" key="2">
    <source>
        <dbReference type="ARBA" id="ARBA00022723"/>
    </source>
</evidence>
<dbReference type="GO" id="GO:0046872">
    <property type="term" value="F:metal ion binding"/>
    <property type="evidence" value="ECO:0007669"/>
    <property type="project" value="UniProtKB-KW"/>
</dbReference>
<evidence type="ECO:0000256" key="6">
    <source>
        <dbReference type="SAM" id="SignalP"/>
    </source>
</evidence>
<organism evidence="8 9">
    <name type="scientific">Occallatibacter riparius</name>
    <dbReference type="NCBI Taxonomy" id="1002689"/>
    <lineage>
        <taxon>Bacteria</taxon>
        <taxon>Pseudomonadati</taxon>
        <taxon>Acidobacteriota</taxon>
        <taxon>Terriglobia</taxon>
        <taxon>Terriglobales</taxon>
        <taxon>Acidobacteriaceae</taxon>
        <taxon>Occallatibacter</taxon>
    </lineage>
</organism>
<keyword evidence="3 4" id="KW-0408">Iron</keyword>
<reference evidence="8" key="1">
    <citation type="submission" date="2021-04" db="EMBL/GenBank/DDBJ databases">
        <title>Phylogenetic analysis of Acidobacteriaceae.</title>
        <authorList>
            <person name="Qiu L."/>
            <person name="Zhang Q."/>
        </authorList>
    </citation>
    <scope>NUCLEOTIDE SEQUENCE</scope>
    <source>
        <strain evidence="8">DSM 25168</strain>
    </source>
</reference>
<dbReference type="Proteomes" id="UP001059380">
    <property type="component" value="Chromosome"/>
</dbReference>
<keyword evidence="2 4" id="KW-0479">Metal-binding</keyword>
<dbReference type="InterPro" id="IPR036909">
    <property type="entry name" value="Cyt_c-like_dom_sf"/>
</dbReference>
<accession>A0A9J7BYQ4</accession>
<dbReference type="PROSITE" id="PS51257">
    <property type="entry name" value="PROKAR_LIPOPROTEIN"/>
    <property type="match status" value="1"/>
</dbReference>
<evidence type="ECO:0000313" key="9">
    <source>
        <dbReference type="Proteomes" id="UP001059380"/>
    </source>
</evidence>
<evidence type="ECO:0000313" key="8">
    <source>
        <dbReference type="EMBL" id="UWZ86677.1"/>
    </source>
</evidence>
<sequence>MKPLTVLVLSASLLACAAGCRRSSNSNSVAVNGPAITDNPVGPVPGGVQNIHYPTNPYEHDPVALQDGRRLFDWYNCSGCHGGHAGGGMGPSLRDPVWLYGNRDDQIFDTIAHGRSRGMPSWGSKIPQQQIWELVAYIKSMGTPEEPDPPVEPVHEQQPNPQQEEKPSVATQTTAAEKH</sequence>
<dbReference type="Pfam" id="PF13442">
    <property type="entry name" value="Cytochrome_CBB3"/>
    <property type="match status" value="1"/>
</dbReference>
<keyword evidence="1 4" id="KW-0349">Heme</keyword>
<feature type="region of interest" description="Disordered" evidence="5">
    <location>
        <begin position="140"/>
        <end position="179"/>
    </location>
</feature>
<dbReference type="InterPro" id="IPR009056">
    <property type="entry name" value="Cyt_c-like_dom"/>
</dbReference>
<dbReference type="GO" id="GO:0020037">
    <property type="term" value="F:heme binding"/>
    <property type="evidence" value="ECO:0007669"/>
    <property type="project" value="InterPro"/>
</dbReference>
<evidence type="ECO:0000259" key="7">
    <source>
        <dbReference type="PROSITE" id="PS51007"/>
    </source>
</evidence>
<feature type="chain" id="PRO_5039951683" evidence="6">
    <location>
        <begin position="18"/>
        <end position="179"/>
    </location>
</feature>
<dbReference type="GO" id="GO:0009055">
    <property type="term" value="F:electron transfer activity"/>
    <property type="evidence" value="ECO:0007669"/>
    <property type="project" value="InterPro"/>
</dbReference>
<feature type="compositionally biased region" description="Polar residues" evidence="5">
    <location>
        <begin position="169"/>
        <end position="179"/>
    </location>
</feature>
<evidence type="ECO:0000256" key="4">
    <source>
        <dbReference type="PROSITE-ProRule" id="PRU00433"/>
    </source>
</evidence>
<evidence type="ECO:0000256" key="5">
    <source>
        <dbReference type="SAM" id="MobiDB-lite"/>
    </source>
</evidence>
<dbReference type="KEGG" id="orp:MOP44_12195"/>
<evidence type="ECO:0000256" key="1">
    <source>
        <dbReference type="ARBA" id="ARBA00022617"/>
    </source>
</evidence>
<feature type="domain" description="Cytochrome c" evidence="7">
    <location>
        <begin position="63"/>
        <end position="142"/>
    </location>
</feature>
<evidence type="ECO:0000256" key="3">
    <source>
        <dbReference type="ARBA" id="ARBA00023004"/>
    </source>
</evidence>
<dbReference type="RefSeq" id="WP_260796314.1">
    <property type="nucleotide sequence ID" value="NZ_CP093313.1"/>
</dbReference>
<proteinExistence type="predicted"/>
<dbReference type="PANTHER" id="PTHR33751">
    <property type="entry name" value="CBB3-TYPE CYTOCHROME C OXIDASE SUBUNIT FIXP"/>
    <property type="match status" value="1"/>
</dbReference>
<keyword evidence="6" id="KW-0732">Signal</keyword>
<dbReference type="EMBL" id="CP093313">
    <property type="protein sequence ID" value="UWZ86677.1"/>
    <property type="molecule type" value="Genomic_DNA"/>
</dbReference>
<gene>
    <name evidence="8" type="ORF">MOP44_12195</name>
</gene>
<dbReference type="SUPFAM" id="SSF46626">
    <property type="entry name" value="Cytochrome c"/>
    <property type="match status" value="1"/>
</dbReference>
<dbReference type="InterPro" id="IPR050597">
    <property type="entry name" value="Cytochrome_c_Oxidase_Subunit"/>
</dbReference>
<dbReference type="AlphaFoldDB" id="A0A9J7BYQ4"/>
<keyword evidence="9" id="KW-1185">Reference proteome</keyword>
<protein>
    <submittedName>
        <fullName evidence="8">C-type cytochrome</fullName>
    </submittedName>
</protein>
<dbReference type="PANTHER" id="PTHR33751:SF1">
    <property type="entry name" value="CBB3-TYPE CYTOCHROME C OXIDASE SUBUNIT FIXP"/>
    <property type="match status" value="1"/>
</dbReference>